<feature type="binding site" evidence="5">
    <location>
        <position position="95"/>
    </location>
    <ligand>
        <name>substrate</name>
    </ligand>
</feature>
<accession>A0A9E9M1D4</accession>
<dbReference type="PRINTS" id="PR00069">
    <property type="entry name" value="ALDKETRDTASE"/>
</dbReference>
<dbReference type="PANTHER" id="PTHR43827">
    <property type="entry name" value="2,5-DIKETO-D-GLUCONIC ACID REDUCTASE"/>
    <property type="match status" value="1"/>
</dbReference>
<feature type="site" description="Lowers pKa of active site Tyr" evidence="6">
    <location>
        <position position="62"/>
    </location>
</feature>
<dbReference type="SUPFAM" id="SSF51430">
    <property type="entry name" value="NAD(P)-linked oxidoreductase"/>
    <property type="match status" value="1"/>
</dbReference>
<dbReference type="AlphaFoldDB" id="A0A9E9M1D4"/>
<dbReference type="InterPro" id="IPR018170">
    <property type="entry name" value="Aldo/ket_reductase_CS"/>
</dbReference>
<protein>
    <submittedName>
        <fullName evidence="8">Aldo/keto reductase</fullName>
    </submittedName>
</protein>
<feature type="active site" description="Proton donor" evidence="4">
    <location>
        <position position="37"/>
    </location>
</feature>
<evidence type="ECO:0000313" key="9">
    <source>
        <dbReference type="Proteomes" id="UP001156215"/>
    </source>
</evidence>
<organism evidence="8 9">
    <name type="scientific">Oxalobacter vibrioformis</name>
    <dbReference type="NCBI Taxonomy" id="933080"/>
    <lineage>
        <taxon>Bacteria</taxon>
        <taxon>Pseudomonadati</taxon>
        <taxon>Pseudomonadota</taxon>
        <taxon>Betaproteobacteria</taxon>
        <taxon>Burkholderiales</taxon>
        <taxon>Oxalobacteraceae</taxon>
        <taxon>Oxalobacter</taxon>
    </lineage>
</organism>
<feature type="domain" description="NADP-dependent oxidoreductase" evidence="7">
    <location>
        <begin position="4"/>
        <end position="245"/>
    </location>
</feature>
<dbReference type="InterPro" id="IPR036812">
    <property type="entry name" value="NAD(P)_OxRdtase_dom_sf"/>
</dbReference>
<evidence type="ECO:0000256" key="5">
    <source>
        <dbReference type="PIRSR" id="PIRSR000097-2"/>
    </source>
</evidence>
<gene>
    <name evidence="8" type="ORF">NB640_12910</name>
</gene>
<dbReference type="PROSITE" id="PS00062">
    <property type="entry name" value="ALDOKETO_REDUCTASE_2"/>
    <property type="match status" value="1"/>
</dbReference>
<dbReference type="Pfam" id="PF00248">
    <property type="entry name" value="Aldo_ket_red"/>
    <property type="match status" value="1"/>
</dbReference>
<dbReference type="PIRSF" id="PIRSF000097">
    <property type="entry name" value="AKR"/>
    <property type="match status" value="1"/>
</dbReference>
<name>A0A9E9M1D4_9BURK</name>
<sequence length="258" mass="28796">MPALGFGTFTLKGDTAEKSVATAISLGYRLIDTAAIYGNEEAVGAGIRKSGVDRSTLFITTKLWESDAGYENAKKVLETSMKKLGVKYVDLYLIHWPRGDIKGSWKAMEALYEAGKAKAIGVSNFEPEQLKELMKTARIKPMVNQIEFHPFFQQKAAQEANEKLGIKVQAWSPFAQGRNNLFTNPTLQAIAKKHNKTVAQVTLRWEVQNGLSTIPRTSERAEMAENLGIFDFTLDAADMEKISTLDTKTSLFPEWRKK</sequence>
<dbReference type="PANTHER" id="PTHR43827:SF3">
    <property type="entry name" value="NADP-DEPENDENT OXIDOREDUCTASE DOMAIN-CONTAINING PROTEIN"/>
    <property type="match status" value="1"/>
</dbReference>
<dbReference type="InterPro" id="IPR023210">
    <property type="entry name" value="NADP_OxRdtase_dom"/>
</dbReference>
<keyword evidence="3" id="KW-0560">Oxidoreductase</keyword>
<reference evidence="8" key="1">
    <citation type="journal article" date="2022" name="Front. Microbiol.">
        <title>New perspectives on an old grouping: The genomic and phenotypic variability of Oxalobacter formigenes and the implications for calcium oxalate stone prevention.</title>
        <authorList>
            <person name="Chmiel J.A."/>
            <person name="Carr C."/>
            <person name="Stuivenberg G.A."/>
            <person name="Venema R."/>
            <person name="Chanyi R.M."/>
            <person name="Al K.F."/>
            <person name="Giguere D."/>
            <person name="Say H."/>
            <person name="Akouris P.P."/>
            <person name="Dominguez Romero S.A."/>
            <person name="Kwong A."/>
            <person name="Tai V."/>
            <person name="Koval S.F."/>
            <person name="Razvi H."/>
            <person name="Bjazevic J."/>
            <person name="Burton J.P."/>
        </authorList>
    </citation>
    <scope>NUCLEOTIDE SEQUENCE</scope>
    <source>
        <strain evidence="8">WoOx3</strain>
    </source>
</reference>
<dbReference type="GO" id="GO:0016616">
    <property type="term" value="F:oxidoreductase activity, acting on the CH-OH group of donors, NAD or NADP as acceptor"/>
    <property type="evidence" value="ECO:0007669"/>
    <property type="project" value="UniProtKB-ARBA"/>
</dbReference>
<evidence type="ECO:0000256" key="1">
    <source>
        <dbReference type="ARBA" id="ARBA00007905"/>
    </source>
</evidence>
<dbReference type="FunFam" id="3.20.20.100:FF:000015">
    <property type="entry name" value="Oxidoreductase, aldo/keto reductase family"/>
    <property type="match status" value="1"/>
</dbReference>
<evidence type="ECO:0000256" key="4">
    <source>
        <dbReference type="PIRSR" id="PIRSR000097-1"/>
    </source>
</evidence>
<dbReference type="Proteomes" id="UP001156215">
    <property type="component" value="Chromosome"/>
</dbReference>
<evidence type="ECO:0000256" key="6">
    <source>
        <dbReference type="PIRSR" id="PIRSR000097-3"/>
    </source>
</evidence>
<evidence type="ECO:0000313" key="8">
    <source>
        <dbReference type="EMBL" id="WAW11362.1"/>
    </source>
</evidence>
<dbReference type="InterPro" id="IPR020471">
    <property type="entry name" value="AKR"/>
</dbReference>
<dbReference type="Gene3D" id="3.20.20.100">
    <property type="entry name" value="NADP-dependent oxidoreductase domain"/>
    <property type="match status" value="1"/>
</dbReference>
<keyword evidence="2" id="KW-0521">NADP</keyword>
<keyword evidence="9" id="KW-1185">Reference proteome</keyword>
<comment type="similarity">
    <text evidence="1">Belongs to the aldo/keto reductase family.</text>
</comment>
<dbReference type="KEGG" id="ovb:NB640_12910"/>
<dbReference type="PROSITE" id="PS00798">
    <property type="entry name" value="ALDOKETO_REDUCTASE_1"/>
    <property type="match status" value="1"/>
</dbReference>
<evidence type="ECO:0000259" key="7">
    <source>
        <dbReference type="Pfam" id="PF00248"/>
    </source>
</evidence>
<evidence type="ECO:0000256" key="3">
    <source>
        <dbReference type="ARBA" id="ARBA00023002"/>
    </source>
</evidence>
<proteinExistence type="inferred from homology"/>
<dbReference type="EMBL" id="CP098242">
    <property type="protein sequence ID" value="WAW11362.1"/>
    <property type="molecule type" value="Genomic_DNA"/>
</dbReference>
<dbReference type="CDD" id="cd19133">
    <property type="entry name" value="AKR_AKR5F1"/>
    <property type="match status" value="1"/>
</dbReference>
<evidence type="ECO:0000256" key="2">
    <source>
        <dbReference type="ARBA" id="ARBA00022857"/>
    </source>
</evidence>